<dbReference type="Gene3D" id="3.40.30.10">
    <property type="entry name" value="Glutaredoxin"/>
    <property type="match status" value="1"/>
</dbReference>
<organism evidence="2 3">
    <name type="scientific">Harenicola maris</name>
    <dbReference type="NCBI Taxonomy" id="2841044"/>
    <lineage>
        <taxon>Bacteria</taxon>
        <taxon>Pseudomonadati</taxon>
        <taxon>Pseudomonadota</taxon>
        <taxon>Alphaproteobacteria</taxon>
        <taxon>Rhodobacterales</taxon>
        <taxon>Paracoccaceae</taxon>
        <taxon>Harenicola</taxon>
    </lineage>
</organism>
<dbReference type="SUPFAM" id="SSF52833">
    <property type="entry name" value="Thioredoxin-like"/>
    <property type="match status" value="1"/>
</dbReference>
<dbReference type="InterPro" id="IPR040079">
    <property type="entry name" value="Glutathione_S-Trfase"/>
</dbReference>
<dbReference type="Pfam" id="PF13410">
    <property type="entry name" value="GST_C_2"/>
    <property type="match status" value="1"/>
</dbReference>
<dbReference type="PROSITE" id="PS50404">
    <property type="entry name" value="GST_NTER"/>
    <property type="match status" value="1"/>
</dbReference>
<reference evidence="2 3" key="1">
    <citation type="journal article" date="2021" name="Arch. Microbiol.">
        <title>Harenicola maris gen. nov., sp. nov. isolated from the Sea of Japan shallow sediments.</title>
        <authorList>
            <person name="Romanenko L.A."/>
            <person name="Kurilenko V.V."/>
            <person name="Chernysheva N.Y."/>
            <person name="Tekutyeva L.A."/>
            <person name="Velansky P.V."/>
            <person name="Svetashev V.I."/>
            <person name="Isaeva M.P."/>
        </authorList>
    </citation>
    <scope>NUCLEOTIDE SEQUENCE [LARGE SCALE GENOMIC DNA]</scope>
    <source>
        <strain evidence="2 3">KMM 3653</strain>
    </source>
</reference>
<dbReference type="PANTHER" id="PTHR44051:SF8">
    <property type="entry name" value="GLUTATHIONE S-TRANSFERASE GSTA"/>
    <property type="match status" value="1"/>
</dbReference>
<protein>
    <submittedName>
        <fullName evidence="2">Glutathione S-transferase family protein</fullName>
    </submittedName>
</protein>
<accession>A0AAP2CP05</accession>
<evidence type="ECO:0000313" key="2">
    <source>
        <dbReference type="EMBL" id="MBT0956627.1"/>
    </source>
</evidence>
<proteinExistence type="predicted"/>
<keyword evidence="3" id="KW-1185">Reference proteome</keyword>
<gene>
    <name evidence="2" type="ORF">IV417_04465</name>
</gene>
<dbReference type="PANTHER" id="PTHR44051">
    <property type="entry name" value="GLUTATHIONE S-TRANSFERASE-RELATED"/>
    <property type="match status" value="1"/>
</dbReference>
<dbReference type="SUPFAM" id="SSF47616">
    <property type="entry name" value="GST C-terminal domain-like"/>
    <property type="match status" value="1"/>
</dbReference>
<sequence>MLKLYNFGTSVCSVKVRIGMAEIGLDYEDIQINLQKGEQFAPEFMALNPSAAVPVLIDDGMIIVESSLILEYLDRIYNASNLMPKDRAAEVEARHWLLRCIAIHAAANTLTFSTVNRSRSLASKTPEEIEAGIAKMPDPVNQIKRRDLYAQGLKSPYVAQALMHLRRAFADMDAALSKGDWITGPDFGISDIALVSYVDRFERLGFEGLWQDSTPRVGEWLAAMQARQSYTDEVLGKIDPKGAASMRETGSEFWPELEGIWNAIT</sequence>
<dbReference type="InterPro" id="IPR036282">
    <property type="entry name" value="Glutathione-S-Trfase_C_sf"/>
</dbReference>
<feature type="domain" description="GST N-terminal" evidence="1">
    <location>
        <begin position="1"/>
        <end position="81"/>
    </location>
</feature>
<evidence type="ECO:0000259" key="1">
    <source>
        <dbReference type="PROSITE" id="PS50404"/>
    </source>
</evidence>
<dbReference type="SFLD" id="SFLDG00358">
    <property type="entry name" value="Main_(cytGST)"/>
    <property type="match status" value="1"/>
</dbReference>
<dbReference type="Gene3D" id="1.20.1050.10">
    <property type="match status" value="1"/>
</dbReference>
<dbReference type="InterPro" id="IPR036249">
    <property type="entry name" value="Thioredoxin-like_sf"/>
</dbReference>
<evidence type="ECO:0000313" key="3">
    <source>
        <dbReference type="Proteomes" id="UP001315686"/>
    </source>
</evidence>
<dbReference type="CDD" id="cd00299">
    <property type="entry name" value="GST_C_family"/>
    <property type="match status" value="1"/>
</dbReference>
<comment type="caution">
    <text evidence="2">The sequence shown here is derived from an EMBL/GenBank/DDBJ whole genome shotgun (WGS) entry which is preliminary data.</text>
</comment>
<name>A0AAP2CP05_9RHOB</name>
<dbReference type="InterPro" id="IPR004045">
    <property type="entry name" value="Glutathione_S-Trfase_N"/>
</dbReference>
<dbReference type="Pfam" id="PF02798">
    <property type="entry name" value="GST_N"/>
    <property type="match status" value="1"/>
</dbReference>
<dbReference type="Proteomes" id="UP001315686">
    <property type="component" value="Unassembled WGS sequence"/>
</dbReference>
<dbReference type="AlphaFoldDB" id="A0AAP2CP05"/>
<dbReference type="RefSeq" id="WP_327792823.1">
    <property type="nucleotide sequence ID" value="NZ_JADQAZ010000001.1"/>
</dbReference>
<dbReference type="EMBL" id="JADQAZ010000001">
    <property type="protein sequence ID" value="MBT0956627.1"/>
    <property type="molecule type" value="Genomic_DNA"/>
</dbReference>
<dbReference type="SFLD" id="SFLDS00019">
    <property type="entry name" value="Glutathione_Transferase_(cytos"/>
    <property type="match status" value="1"/>
</dbReference>